<proteinExistence type="predicted"/>
<comment type="caution">
    <text evidence="1">The sequence shown here is derived from an EMBL/GenBank/DDBJ whole genome shotgun (WGS) entry which is preliminary data.</text>
</comment>
<protein>
    <submittedName>
        <fullName evidence="1">Uncharacterized protein</fullName>
    </submittedName>
</protein>
<dbReference type="OrthoDB" id="1495869at2"/>
<evidence type="ECO:0000313" key="1">
    <source>
        <dbReference type="EMBL" id="KAB2816302.1"/>
    </source>
</evidence>
<gene>
    <name evidence="1" type="ORF">F8C82_11500</name>
</gene>
<accession>A0A6L3ZFU3</accession>
<reference evidence="1 2" key="1">
    <citation type="submission" date="2019-10" db="EMBL/GenBank/DDBJ databases">
        <title>Genome sequence of Phaeocystidibacter marisrubri JCM30614 (type strain).</title>
        <authorList>
            <person name="Bowman J.P."/>
        </authorList>
    </citation>
    <scope>NUCLEOTIDE SEQUENCE [LARGE SCALE GENOMIC DNA]</scope>
    <source>
        <strain evidence="1 2">JCM 30614</strain>
    </source>
</reference>
<sequence>MKQIIKNSYIKAFKFTSFQEATTFVNNQDANKQLSIDDTFGDNYYCYVGYHSLTKEKQFILSFSSDESDDSLNFLFWDSLFVLDTGNSIYLIDEDLNVKTSLEITTPLVGLYLINKEKLLVLEEAYMRVINCNGDIVKAELFDLIEDFSIKDNFLSIQTSEENKVIELI</sequence>
<dbReference type="RefSeq" id="WP_151693729.1">
    <property type="nucleotide sequence ID" value="NZ_BMGX01000001.1"/>
</dbReference>
<keyword evidence="2" id="KW-1185">Reference proteome</keyword>
<organism evidence="1 2">
    <name type="scientific">Phaeocystidibacter marisrubri</name>
    <dbReference type="NCBI Taxonomy" id="1577780"/>
    <lineage>
        <taxon>Bacteria</taxon>
        <taxon>Pseudomonadati</taxon>
        <taxon>Bacteroidota</taxon>
        <taxon>Flavobacteriia</taxon>
        <taxon>Flavobacteriales</taxon>
        <taxon>Phaeocystidibacteraceae</taxon>
        <taxon>Phaeocystidibacter</taxon>
    </lineage>
</organism>
<dbReference type="AlphaFoldDB" id="A0A6L3ZFU3"/>
<name>A0A6L3ZFU3_9FLAO</name>
<evidence type="ECO:0000313" key="2">
    <source>
        <dbReference type="Proteomes" id="UP000484164"/>
    </source>
</evidence>
<dbReference type="Proteomes" id="UP000484164">
    <property type="component" value="Unassembled WGS sequence"/>
</dbReference>
<dbReference type="EMBL" id="WBVQ01000002">
    <property type="protein sequence ID" value="KAB2816302.1"/>
    <property type="molecule type" value="Genomic_DNA"/>
</dbReference>